<protein>
    <recommendedName>
        <fullName evidence="11">Fucosyltransferase</fullName>
        <ecNumber evidence="11">2.4.1.-</ecNumber>
    </recommendedName>
</protein>
<dbReference type="Pfam" id="PF00852">
    <property type="entry name" value="Glyco_transf_10"/>
    <property type="match status" value="1"/>
</dbReference>
<dbReference type="AlphaFoldDB" id="A0A9Q0YJJ2"/>
<organism evidence="14 15">
    <name type="scientific">Holothuria leucospilota</name>
    <name type="common">Black long sea cucumber</name>
    <name type="synonym">Mertensiothuria leucospilota</name>
    <dbReference type="NCBI Taxonomy" id="206669"/>
    <lineage>
        <taxon>Eukaryota</taxon>
        <taxon>Metazoa</taxon>
        <taxon>Echinodermata</taxon>
        <taxon>Eleutherozoa</taxon>
        <taxon>Echinozoa</taxon>
        <taxon>Holothuroidea</taxon>
        <taxon>Aspidochirotacea</taxon>
        <taxon>Aspidochirotida</taxon>
        <taxon>Holothuriidae</taxon>
        <taxon>Holothuria</taxon>
    </lineage>
</organism>
<evidence type="ECO:0000256" key="3">
    <source>
        <dbReference type="ARBA" id="ARBA00008919"/>
    </source>
</evidence>
<comment type="similarity">
    <text evidence="3 11">Belongs to the glycosyltransferase 10 family.</text>
</comment>
<dbReference type="EMBL" id="JAIZAY010000023">
    <property type="protein sequence ID" value="KAJ8019936.1"/>
    <property type="molecule type" value="Genomic_DNA"/>
</dbReference>
<comment type="pathway">
    <text evidence="2">Protein modification; protein glycosylation.</text>
</comment>
<dbReference type="Pfam" id="PF17039">
    <property type="entry name" value="Glyco_tran_10_N"/>
    <property type="match status" value="1"/>
</dbReference>
<dbReference type="FunFam" id="3.40.50.11660:FF:000004">
    <property type="entry name" value="Glycoprotein 3-alpha-L-fucosyltransferase A"/>
    <property type="match status" value="1"/>
</dbReference>
<reference evidence="14" key="1">
    <citation type="submission" date="2021-10" db="EMBL/GenBank/DDBJ databases">
        <title>Tropical sea cucumber genome reveals ecological adaptation and Cuvierian tubules defense mechanism.</title>
        <authorList>
            <person name="Chen T."/>
        </authorList>
    </citation>
    <scope>NUCLEOTIDE SEQUENCE</scope>
    <source>
        <strain evidence="14">Nanhai2018</strain>
        <tissue evidence="14">Muscle</tissue>
    </source>
</reference>
<name>A0A9Q0YJJ2_HOLLE</name>
<evidence type="ECO:0000256" key="6">
    <source>
        <dbReference type="ARBA" id="ARBA00022692"/>
    </source>
</evidence>
<evidence type="ECO:0000256" key="11">
    <source>
        <dbReference type="RuleBase" id="RU003832"/>
    </source>
</evidence>
<evidence type="ECO:0000256" key="5">
    <source>
        <dbReference type="ARBA" id="ARBA00022679"/>
    </source>
</evidence>
<dbReference type="InterPro" id="IPR055270">
    <property type="entry name" value="Glyco_tran_10_C"/>
</dbReference>
<dbReference type="EC" id="2.4.1.-" evidence="11"/>
<gene>
    <name evidence="14" type="ORF">HOLleu_41725</name>
</gene>
<evidence type="ECO:0000313" key="14">
    <source>
        <dbReference type="EMBL" id="KAJ8019936.1"/>
    </source>
</evidence>
<keyword evidence="11" id="KW-0333">Golgi apparatus</keyword>
<keyword evidence="5 11" id="KW-0808">Transferase</keyword>
<keyword evidence="8 11" id="KW-1133">Transmembrane helix</keyword>
<evidence type="ECO:0000256" key="1">
    <source>
        <dbReference type="ARBA" id="ARBA00004167"/>
    </source>
</evidence>
<dbReference type="InterPro" id="IPR038577">
    <property type="entry name" value="GT10-like_C_sf"/>
</dbReference>
<keyword evidence="15" id="KW-1185">Reference proteome</keyword>
<evidence type="ECO:0000259" key="12">
    <source>
        <dbReference type="Pfam" id="PF00852"/>
    </source>
</evidence>
<dbReference type="SUPFAM" id="SSF53756">
    <property type="entry name" value="UDP-Glycosyltransferase/glycogen phosphorylase"/>
    <property type="match status" value="1"/>
</dbReference>
<keyword evidence="10" id="KW-0325">Glycoprotein</keyword>
<comment type="subcellular location">
    <subcellularLocation>
        <location evidence="11">Golgi apparatus</location>
        <location evidence="11">Golgi stack membrane</location>
        <topology evidence="11">Single-pass type II membrane protein</topology>
    </subcellularLocation>
    <subcellularLocation>
        <location evidence="1">Membrane</location>
        <topology evidence="1">Single-pass membrane protein</topology>
    </subcellularLocation>
</comment>
<keyword evidence="4 11" id="KW-0328">Glycosyltransferase</keyword>
<accession>A0A9Q0YJJ2</accession>
<evidence type="ECO:0000259" key="13">
    <source>
        <dbReference type="Pfam" id="PF17039"/>
    </source>
</evidence>
<evidence type="ECO:0000313" key="15">
    <source>
        <dbReference type="Proteomes" id="UP001152320"/>
    </source>
</evidence>
<feature type="transmembrane region" description="Helical" evidence="11">
    <location>
        <begin position="12"/>
        <end position="30"/>
    </location>
</feature>
<evidence type="ECO:0000256" key="9">
    <source>
        <dbReference type="ARBA" id="ARBA00023136"/>
    </source>
</evidence>
<evidence type="ECO:0000256" key="10">
    <source>
        <dbReference type="ARBA" id="ARBA00023180"/>
    </source>
</evidence>
<dbReference type="OrthoDB" id="6085082at2759"/>
<proteinExistence type="inferred from homology"/>
<evidence type="ECO:0000256" key="4">
    <source>
        <dbReference type="ARBA" id="ARBA00022676"/>
    </source>
</evidence>
<dbReference type="InterPro" id="IPR001503">
    <property type="entry name" value="Glyco_trans_10"/>
</dbReference>
<feature type="domain" description="Fucosyltransferase N-terminal" evidence="13">
    <location>
        <begin position="108"/>
        <end position="214"/>
    </location>
</feature>
<dbReference type="Gene3D" id="3.40.50.11660">
    <property type="entry name" value="Glycosyl transferase family 10, C-terminal domain"/>
    <property type="match status" value="1"/>
</dbReference>
<dbReference type="Proteomes" id="UP001152320">
    <property type="component" value="Chromosome 23"/>
</dbReference>
<keyword evidence="7" id="KW-0735">Signal-anchor</keyword>
<feature type="domain" description="Fucosyltransferase C-terminal" evidence="12">
    <location>
        <begin position="232"/>
        <end position="378"/>
    </location>
</feature>
<evidence type="ECO:0000256" key="7">
    <source>
        <dbReference type="ARBA" id="ARBA00022968"/>
    </source>
</evidence>
<dbReference type="PANTHER" id="PTHR11929:SF145">
    <property type="entry name" value="ALPHA-(1,3)-FUCOSYLTRANSFERASE FUT-1"/>
    <property type="match status" value="1"/>
</dbReference>
<keyword evidence="9 11" id="KW-0472">Membrane</keyword>
<sequence>MNNGLTRSISFKLISFITLCICAWAVNYYVTQHSHWMEKSREDRFRSYETNNTSVDRDHKPTQALSNDFFRKEIAVSSVLKSFRSSPKVSIGYFEGFRSYWLFERFFQKFDSQVNCTCPESKMGLVSKEMFSKLSEIGKYDIVVFPYDVTIYSGNEARWKTIHKQYKKRQRWVYATRETPYKVKKSFLPETYTANTFHWSCTYRSKADIPSPYGFFRPFPAPRPEMKKNWAKNKTRLIAWMSTNSAIQWNRKQLVEEMSSQIDIDIYGGPEGMPCPRNSSECDEKIKSHKFYLAFENSCCREYISEKFWRTLTMDVVPVVIGAPKEDFLNIAPPNSFIYADDFETMSDLISYLQYLDKNDKSYEDFFAWKVLGEVVNLFPDSAKKKVNGGKPPTGLFYSCEVACKMALKYLRERRERNQKKTFFDPRSQEWGGSCVSCADHDWISRLQIKNDLV</sequence>
<dbReference type="GO" id="GO:0046920">
    <property type="term" value="F:alpha-(1-&gt;3)-fucosyltransferase activity"/>
    <property type="evidence" value="ECO:0007669"/>
    <property type="project" value="TreeGrafter"/>
</dbReference>
<dbReference type="PANTHER" id="PTHR11929">
    <property type="entry name" value="ALPHA- 1,3 -FUCOSYLTRANSFERASE"/>
    <property type="match status" value="1"/>
</dbReference>
<dbReference type="GO" id="GO:0032580">
    <property type="term" value="C:Golgi cisterna membrane"/>
    <property type="evidence" value="ECO:0007669"/>
    <property type="project" value="UniProtKB-SubCell"/>
</dbReference>
<comment type="caution">
    <text evidence="14">The sequence shown here is derived from an EMBL/GenBank/DDBJ whole genome shotgun (WGS) entry which is preliminary data.</text>
</comment>
<dbReference type="InterPro" id="IPR031481">
    <property type="entry name" value="Glyco_tran_10_N"/>
</dbReference>
<keyword evidence="6 11" id="KW-0812">Transmembrane</keyword>
<evidence type="ECO:0000256" key="2">
    <source>
        <dbReference type="ARBA" id="ARBA00004922"/>
    </source>
</evidence>
<evidence type="ECO:0000256" key="8">
    <source>
        <dbReference type="ARBA" id="ARBA00022989"/>
    </source>
</evidence>